<dbReference type="Gene3D" id="1.10.287.130">
    <property type="match status" value="1"/>
</dbReference>
<evidence type="ECO:0000259" key="7">
    <source>
        <dbReference type="PROSITE" id="PS50112"/>
    </source>
</evidence>
<evidence type="ECO:0000256" key="4">
    <source>
        <dbReference type="ARBA" id="ARBA00022679"/>
    </source>
</evidence>
<dbReference type="CDD" id="cd00130">
    <property type="entry name" value="PAS"/>
    <property type="match status" value="1"/>
</dbReference>
<dbReference type="PRINTS" id="PR00344">
    <property type="entry name" value="BCTRLSENSOR"/>
</dbReference>
<dbReference type="InterPro" id="IPR005467">
    <property type="entry name" value="His_kinase_dom"/>
</dbReference>
<evidence type="ECO:0000313" key="10">
    <source>
        <dbReference type="EMBL" id="MCZ3374296.1"/>
    </source>
</evidence>
<dbReference type="SUPFAM" id="SSF55785">
    <property type="entry name" value="PYP-like sensor domain (PAS domain)"/>
    <property type="match status" value="2"/>
</dbReference>
<dbReference type="SMART" id="SM00091">
    <property type="entry name" value="PAS"/>
    <property type="match status" value="2"/>
</dbReference>
<dbReference type="CDD" id="cd00082">
    <property type="entry name" value="HisKA"/>
    <property type="match status" value="1"/>
</dbReference>
<comment type="caution">
    <text evidence="9">The sequence shown here is derived from an EMBL/GenBank/DDBJ whole genome shotgun (WGS) entry which is preliminary data.</text>
</comment>
<keyword evidence="9" id="KW-0067">ATP-binding</keyword>
<dbReference type="SUPFAM" id="SSF55781">
    <property type="entry name" value="GAF domain-like"/>
    <property type="match status" value="1"/>
</dbReference>
<dbReference type="InterPro" id="IPR003018">
    <property type="entry name" value="GAF"/>
</dbReference>
<feature type="domain" description="PAC" evidence="8">
    <location>
        <begin position="391"/>
        <end position="442"/>
    </location>
</feature>
<keyword evidence="5" id="KW-0418">Kinase</keyword>
<dbReference type="FunFam" id="3.30.565.10:FF:000006">
    <property type="entry name" value="Sensor histidine kinase WalK"/>
    <property type="match status" value="1"/>
</dbReference>
<dbReference type="SMART" id="SM00388">
    <property type="entry name" value="HisKA"/>
    <property type="match status" value="1"/>
</dbReference>
<dbReference type="Pfam" id="PF13185">
    <property type="entry name" value="GAF_2"/>
    <property type="match status" value="1"/>
</dbReference>
<dbReference type="PANTHER" id="PTHR43304">
    <property type="entry name" value="PHYTOCHROME-LIKE PROTEIN CPH1"/>
    <property type="match status" value="1"/>
</dbReference>
<evidence type="ECO:0000256" key="1">
    <source>
        <dbReference type="ARBA" id="ARBA00000085"/>
    </source>
</evidence>
<dbReference type="NCBIfam" id="TIGR00229">
    <property type="entry name" value="sensory_box"/>
    <property type="match status" value="2"/>
</dbReference>
<dbReference type="InterPro" id="IPR036890">
    <property type="entry name" value="HATPase_C_sf"/>
</dbReference>
<dbReference type="InterPro" id="IPR004358">
    <property type="entry name" value="Sig_transdc_His_kin-like_C"/>
</dbReference>
<dbReference type="Pfam" id="PF13426">
    <property type="entry name" value="PAS_9"/>
    <property type="match status" value="1"/>
</dbReference>
<evidence type="ECO:0000259" key="6">
    <source>
        <dbReference type="PROSITE" id="PS50109"/>
    </source>
</evidence>
<dbReference type="SMART" id="SM00086">
    <property type="entry name" value="PAC"/>
    <property type="match status" value="2"/>
</dbReference>
<sequence length="686" mass="78596">MFKEIFDKSPTGIFCYDKKGNLIDVNYTALKITGITSLDDFKKINLFDSHDIALRKDELIKTGLVKFQSSLNYENIRNDGSYASVNSGTAFIDWTISKADFGFLVQIRDVTEHTEIEKELKKSAEEIKRNNKVLNGIIKIFQAGLRVKSKKELAQMSLKIIEEIMGSSSGFICEITPKKLLNTIATSFSGACERKTPEGKQLVMETDLPIKGIRWSVINEARPLIFNDINKHPKWIEPPEDHVKIKSFMGVPLMYSGEVFGEIGLVHTDGDFSQDDLEIVELISTVVMEALMSYKSRNQLTEYKIKSEELVRKFKDSEESFRALAENSPDLITRIDTDFKYIFINFKILELQGNYPDFYMGKTFEETGTPMRYAEMWRSKYQKLLDTGELQKFEYSSITNDGFRYFETTAVPEYNSKGEIESILSISRDITERKNSERQLKEIITELQRSNKELQSFAYITSHDLQEPLRTIASYAQLIERRYKGKLDDDADEFIEYMVDGAKRMKSMIQGLLDYSRVGTKGNEFKEFNAQEALDYALSNLESSIAENNAEITSDPILPVIFADEDQIARVFQNLIGNALKFCKDGIMPEIHVSARKKDKEYVFSVSDNGIGMEEQYSDHIFEVFKRLHSIDEYQGAGIGLAIVKRIVDRHGGRVWVESELGKGSTFYFTIPVRNKALLRIINKIK</sequence>
<dbReference type="PROSITE" id="PS50113">
    <property type="entry name" value="PAC"/>
    <property type="match status" value="1"/>
</dbReference>
<dbReference type="Pfam" id="PF02518">
    <property type="entry name" value="HATPase_c"/>
    <property type="match status" value="1"/>
</dbReference>
<keyword evidence="4" id="KW-0808">Transferase</keyword>
<evidence type="ECO:0000256" key="5">
    <source>
        <dbReference type="ARBA" id="ARBA00022777"/>
    </source>
</evidence>
<reference evidence="9" key="1">
    <citation type="submission" date="2022-12" db="EMBL/GenBank/DDBJ databases">
        <title>Reclassification of two methanogenic archaea species isolated from the Kolyma lowland permafrost.</title>
        <authorList>
            <person name="Trubitsyn V.E."/>
            <person name="Rivkina E.M."/>
            <person name="Shcherbakova V.A."/>
        </authorList>
    </citation>
    <scope>NUCLEOTIDE SEQUENCE</scope>
    <source>
        <strain evidence="9">M2</strain>
        <strain evidence="10">MK4</strain>
    </source>
</reference>
<protein>
    <recommendedName>
        <fullName evidence="2">histidine kinase</fullName>
        <ecNumber evidence="2">2.7.13.3</ecNumber>
    </recommendedName>
</protein>
<keyword evidence="9" id="KW-0547">Nucleotide-binding</keyword>
<dbReference type="Pfam" id="PF00512">
    <property type="entry name" value="HisKA"/>
    <property type="match status" value="1"/>
</dbReference>
<gene>
    <name evidence="10" type="ORF">O3H35_16725</name>
    <name evidence="9" type="ORF">O3H54_11785</name>
</gene>
<keyword evidence="11" id="KW-1185">Reference proteome</keyword>
<dbReference type="SUPFAM" id="SSF55874">
    <property type="entry name" value="ATPase domain of HSP90 chaperone/DNA topoisomerase II/histidine kinase"/>
    <property type="match status" value="1"/>
</dbReference>
<dbReference type="EMBL" id="JAPVER010000020">
    <property type="protein sequence ID" value="MCZ3366560.1"/>
    <property type="molecule type" value="Genomic_DNA"/>
</dbReference>
<dbReference type="InterPro" id="IPR035965">
    <property type="entry name" value="PAS-like_dom_sf"/>
</dbReference>
<dbReference type="Pfam" id="PF08448">
    <property type="entry name" value="PAS_4"/>
    <property type="match status" value="1"/>
</dbReference>
<dbReference type="RefSeq" id="WP_269221224.1">
    <property type="nucleotide sequence ID" value="NZ_JAPVER010000020.1"/>
</dbReference>
<feature type="domain" description="Histidine kinase" evidence="6">
    <location>
        <begin position="460"/>
        <end position="675"/>
    </location>
</feature>
<dbReference type="InterPro" id="IPR036097">
    <property type="entry name" value="HisK_dim/P_sf"/>
</dbReference>
<keyword evidence="3" id="KW-0597">Phosphoprotein</keyword>
<dbReference type="Gene3D" id="3.30.565.10">
    <property type="entry name" value="Histidine kinase-like ATPase, C-terminal domain"/>
    <property type="match status" value="1"/>
</dbReference>
<dbReference type="SMART" id="SM00065">
    <property type="entry name" value="GAF"/>
    <property type="match status" value="1"/>
</dbReference>
<evidence type="ECO:0000256" key="2">
    <source>
        <dbReference type="ARBA" id="ARBA00012438"/>
    </source>
</evidence>
<dbReference type="GO" id="GO:0005524">
    <property type="term" value="F:ATP binding"/>
    <property type="evidence" value="ECO:0007669"/>
    <property type="project" value="UniProtKB-KW"/>
</dbReference>
<dbReference type="EMBL" id="JAPVES010000030">
    <property type="protein sequence ID" value="MCZ3374296.1"/>
    <property type="molecule type" value="Genomic_DNA"/>
</dbReference>
<dbReference type="PROSITE" id="PS50109">
    <property type="entry name" value="HIS_KIN"/>
    <property type="match status" value="1"/>
</dbReference>
<evidence type="ECO:0000259" key="8">
    <source>
        <dbReference type="PROSITE" id="PS50113"/>
    </source>
</evidence>
<dbReference type="InterPro" id="IPR052162">
    <property type="entry name" value="Sensor_kinase/Photoreceptor"/>
</dbReference>
<dbReference type="AlphaFoldDB" id="A0A9E5A1X3"/>
<dbReference type="InterPro" id="IPR029016">
    <property type="entry name" value="GAF-like_dom_sf"/>
</dbReference>
<dbReference type="InterPro" id="IPR001610">
    <property type="entry name" value="PAC"/>
</dbReference>
<evidence type="ECO:0000256" key="3">
    <source>
        <dbReference type="ARBA" id="ARBA00022553"/>
    </source>
</evidence>
<dbReference type="SMART" id="SM00387">
    <property type="entry name" value="HATPase_c"/>
    <property type="match status" value="1"/>
</dbReference>
<dbReference type="Proteomes" id="UP001068021">
    <property type="component" value="Unassembled WGS sequence"/>
</dbReference>
<name>A0A9E5A1X3_9EURY</name>
<feature type="domain" description="PAS" evidence="7">
    <location>
        <begin position="317"/>
        <end position="388"/>
    </location>
</feature>
<accession>A0A9E5A1X3</accession>
<feature type="domain" description="PAS" evidence="7">
    <location>
        <begin position="1"/>
        <end position="36"/>
    </location>
</feature>
<dbReference type="Gene3D" id="3.30.450.40">
    <property type="match status" value="1"/>
</dbReference>
<comment type="catalytic activity">
    <reaction evidence="1">
        <text>ATP + protein L-histidine = ADP + protein N-phospho-L-histidine.</text>
        <dbReference type="EC" id="2.7.13.3"/>
    </reaction>
</comment>
<dbReference type="InterPro" id="IPR003661">
    <property type="entry name" value="HisK_dim/P_dom"/>
</dbReference>
<organism evidence="9 11">
    <name type="scientific">Methanobacterium veterum</name>
    <dbReference type="NCBI Taxonomy" id="408577"/>
    <lineage>
        <taxon>Archaea</taxon>
        <taxon>Methanobacteriati</taxon>
        <taxon>Methanobacteriota</taxon>
        <taxon>Methanomada group</taxon>
        <taxon>Methanobacteria</taxon>
        <taxon>Methanobacteriales</taxon>
        <taxon>Methanobacteriaceae</taxon>
        <taxon>Methanobacterium</taxon>
    </lineage>
</organism>
<dbReference type="Gene3D" id="3.30.450.20">
    <property type="entry name" value="PAS domain"/>
    <property type="match status" value="2"/>
</dbReference>
<dbReference type="SUPFAM" id="SSF47384">
    <property type="entry name" value="Homodimeric domain of signal transducing histidine kinase"/>
    <property type="match status" value="1"/>
</dbReference>
<proteinExistence type="predicted"/>
<dbReference type="PROSITE" id="PS50112">
    <property type="entry name" value="PAS"/>
    <property type="match status" value="2"/>
</dbReference>
<evidence type="ECO:0000313" key="11">
    <source>
        <dbReference type="Proteomes" id="UP001068021"/>
    </source>
</evidence>
<dbReference type="InterPro" id="IPR000700">
    <property type="entry name" value="PAS-assoc_C"/>
</dbReference>
<evidence type="ECO:0000313" key="9">
    <source>
        <dbReference type="EMBL" id="MCZ3366560.1"/>
    </source>
</evidence>
<dbReference type="EC" id="2.7.13.3" evidence="2"/>
<dbReference type="Proteomes" id="UP001074446">
    <property type="component" value="Unassembled WGS sequence"/>
</dbReference>
<dbReference type="GO" id="GO:0000155">
    <property type="term" value="F:phosphorelay sensor kinase activity"/>
    <property type="evidence" value="ECO:0007669"/>
    <property type="project" value="InterPro"/>
</dbReference>
<dbReference type="InterPro" id="IPR000014">
    <property type="entry name" value="PAS"/>
</dbReference>
<dbReference type="InterPro" id="IPR003594">
    <property type="entry name" value="HATPase_dom"/>
</dbReference>
<dbReference type="InterPro" id="IPR013656">
    <property type="entry name" value="PAS_4"/>
</dbReference>
<dbReference type="PANTHER" id="PTHR43304:SF1">
    <property type="entry name" value="PAC DOMAIN-CONTAINING PROTEIN"/>
    <property type="match status" value="1"/>
</dbReference>